<dbReference type="NCBIfam" id="TIGR00153">
    <property type="entry name" value="TIGR00153 family protein"/>
    <property type="match status" value="1"/>
</dbReference>
<organism evidence="3 4">
    <name type="scientific">Archaeoglobus sulfaticallidus PM70-1</name>
    <dbReference type="NCBI Taxonomy" id="387631"/>
    <lineage>
        <taxon>Archaea</taxon>
        <taxon>Methanobacteriati</taxon>
        <taxon>Methanobacteriota</taxon>
        <taxon>Archaeoglobi</taxon>
        <taxon>Archaeoglobales</taxon>
        <taxon>Archaeoglobaceae</taxon>
        <taxon>Archaeoglobus</taxon>
    </lineage>
</organism>
<dbReference type="STRING" id="387631.Asulf_00411"/>
<dbReference type="Pfam" id="PF01865">
    <property type="entry name" value="PhoU_div"/>
    <property type="match status" value="1"/>
</dbReference>
<dbReference type="InterPro" id="IPR002727">
    <property type="entry name" value="DUF47"/>
</dbReference>
<proteinExistence type="inferred from homology"/>
<dbReference type="GeneID" id="15392057"/>
<dbReference type="Gene3D" id="1.20.58.220">
    <property type="entry name" value="Phosphate transport system protein phou homolog 2, domain 2"/>
    <property type="match status" value="1"/>
</dbReference>
<keyword evidence="2" id="KW-0175">Coiled coil</keyword>
<dbReference type="KEGG" id="ast:Asulf_00411"/>
<evidence type="ECO:0000256" key="2">
    <source>
        <dbReference type="SAM" id="Coils"/>
    </source>
</evidence>
<dbReference type="InterPro" id="IPR018445">
    <property type="entry name" value="Put_Phosphate_transp_reg"/>
</dbReference>
<dbReference type="RefSeq" id="WP_015590037.1">
    <property type="nucleotide sequence ID" value="NC_021169.1"/>
</dbReference>
<dbReference type="HOGENOM" id="CLU_104916_0_0_2"/>
<feature type="coiled-coil region" evidence="2">
    <location>
        <begin position="48"/>
        <end position="75"/>
    </location>
</feature>
<sequence length="226" mass="26437">MRFIRSITDVFGYSPFKTIHKHSEYCVVAIDHLLDQFEAFVMGDMASVEKIEMEIDTLEHEADKLKAEVRTHVTKSLRLPVDRQDLLTFLAFQDEIINYTEHVCHMFTYKIVENMDKDVEKKLRNLLYKLNEIVCLYEEMIDDMLEWIARSLSKKEIGGILEKVDKIEKTEHECDKVQIALHKKLFNSDMEFLDIILLRNIVIHLGEIANSTARASDSLRTMVLGR</sequence>
<reference evidence="3 4" key="1">
    <citation type="journal article" date="2013" name="Genome Announc.">
        <title>Complete Genome Sequence of the Thermophilic and Facultatively Chemolithoautotrophic Sulfate Reducer Archaeoglobus sulfaticallidus Strain PM70-1T.</title>
        <authorList>
            <person name="Stokke R."/>
            <person name="Hocking W.P."/>
            <person name="Steinsbu B.O."/>
            <person name="Steen I.H."/>
        </authorList>
    </citation>
    <scope>NUCLEOTIDE SEQUENCE [LARGE SCALE GENOMIC DNA]</scope>
    <source>
        <strain evidence="3">PM70-1</strain>
    </source>
</reference>
<dbReference type="OrthoDB" id="123511at2157"/>
<dbReference type="EMBL" id="CP005290">
    <property type="protein sequence ID" value="AGK60438.1"/>
    <property type="molecule type" value="Genomic_DNA"/>
</dbReference>
<dbReference type="InterPro" id="IPR038078">
    <property type="entry name" value="PhoU-like_sf"/>
</dbReference>
<dbReference type="PANTHER" id="PTHR36536:SF3">
    <property type="entry name" value="UPF0111 PROTEIN HI_1603"/>
    <property type="match status" value="1"/>
</dbReference>
<evidence type="ECO:0000313" key="3">
    <source>
        <dbReference type="EMBL" id="AGK60438.1"/>
    </source>
</evidence>
<dbReference type="AlphaFoldDB" id="N0BBQ8"/>
<dbReference type="eggNOG" id="arCOG02640">
    <property type="taxonomic scope" value="Archaea"/>
</dbReference>
<protein>
    <submittedName>
        <fullName evidence="3">TIGR00153 family protein</fullName>
    </submittedName>
</protein>
<evidence type="ECO:0000256" key="1">
    <source>
        <dbReference type="ARBA" id="ARBA00008591"/>
    </source>
</evidence>
<comment type="similarity">
    <text evidence="1">Belongs to the UPF0111 family.</text>
</comment>
<dbReference type="PANTHER" id="PTHR36536">
    <property type="entry name" value="UPF0111 PROTEIN HI_1603"/>
    <property type="match status" value="1"/>
</dbReference>
<keyword evidence="4" id="KW-1185">Reference proteome</keyword>
<name>N0BBQ8_9EURY</name>
<gene>
    <name evidence="3" type="ORF">Asulf_00411</name>
</gene>
<dbReference type="Proteomes" id="UP000013307">
    <property type="component" value="Chromosome"/>
</dbReference>
<accession>N0BBQ8</accession>
<evidence type="ECO:0000313" key="4">
    <source>
        <dbReference type="Proteomes" id="UP000013307"/>
    </source>
</evidence>